<reference evidence="15 16" key="1">
    <citation type="journal article" date="2015" name="BMC Genomics">
        <title>Insights from the genome of Ophiocordyceps polyrhachis-furcata to pathogenicity and host specificity in insect fungi.</title>
        <authorList>
            <person name="Wichadakul D."/>
            <person name="Kobmoo N."/>
            <person name="Ingsriswang S."/>
            <person name="Tangphatsornruang S."/>
            <person name="Chantasingh D."/>
            <person name="Luangsa-ard J.J."/>
            <person name="Eurwilaichitr L."/>
        </authorList>
    </citation>
    <scope>NUCLEOTIDE SEQUENCE [LARGE SCALE GENOMIC DNA]</scope>
    <source>
        <strain evidence="15 16">BCC 54312</strain>
    </source>
</reference>
<feature type="site" description="Transition state stabilizer" evidence="10">
    <location>
        <position position="121"/>
    </location>
</feature>
<evidence type="ECO:0000256" key="6">
    <source>
        <dbReference type="ARBA" id="ARBA00023004"/>
    </source>
</evidence>
<feature type="binding site" evidence="9">
    <location>
        <position position="126"/>
    </location>
    <ligand>
        <name>Ca(2+)</name>
        <dbReference type="ChEBI" id="CHEBI:29108"/>
        <label>1</label>
    </ligand>
</feature>
<feature type="binding site" evidence="9">
    <location>
        <position position="276"/>
    </location>
    <ligand>
        <name>Ca(2+)</name>
        <dbReference type="ChEBI" id="CHEBI:29108"/>
        <label>2</label>
    </ligand>
</feature>
<evidence type="ECO:0000256" key="12">
    <source>
        <dbReference type="RuleBase" id="RU363051"/>
    </source>
</evidence>
<evidence type="ECO:0000256" key="4">
    <source>
        <dbReference type="ARBA" id="ARBA00022723"/>
    </source>
</evidence>
<dbReference type="EC" id="1.11.1.-" evidence="12"/>
<feature type="disulfide bond" evidence="11">
    <location>
        <begin position="91"/>
        <end position="348"/>
    </location>
</feature>
<dbReference type="STRING" id="1330021.A0A367LEE7"/>
<feature type="binding site" evidence="9">
    <location>
        <position position="271"/>
    </location>
    <ligand>
        <name>Ca(2+)</name>
        <dbReference type="ChEBI" id="CHEBI:29108"/>
        <label>2</label>
    </ligand>
</feature>
<feature type="binding site" evidence="9">
    <location>
        <position position="140"/>
    </location>
    <ligand>
        <name>Ca(2+)</name>
        <dbReference type="ChEBI" id="CHEBI:29108"/>
        <label>1</label>
    </ligand>
</feature>
<dbReference type="SUPFAM" id="SSF48113">
    <property type="entry name" value="Heme-dependent peroxidases"/>
    <property type="match status" value="1"/>
</dbReference>
<organism evidence="15 16">
    <name type="scientific">Ophiocordyceps polyrhachis-furcata BCC 54312</name>
    <dbReference type="NCBI Taxonomy" id="1330021"/>
    <lineage>
        <taxon>Eukaryota</taxon>
        <taxon>Fungi</taxon>
        <taxon>Dikarya</taxon>
        <taxon>Ascomycota</taxon>
        <taxon>Pezizomycotina</taxon>
        <taxon>Sordariomycetes</taxon>
        <taxon>Hypocreomycetidae</taxon>
        <taxon>Hypocreales</taxon>
        <taxon>Ophiocordycipitaceae</taxon>
        <taxon>Ophiocordyceps</taxon>
    </lineage>
</organism>
<evidence type="ECO:0000256" key="8">
    <source>
        <dbReference type="PIRSR" id="PIRSR601621-1"/>
    </source>
</evidence>
<feature type="binding site" evidence="9">
    <location>
        <position position="144"/>
    </location>
    <ligand>
        <name>Ca(2+)</name>
        <dbReference type="ChEBI" id="CHEBI:29108"/>
        <label>1</label>
    </ligand>
</feature>
<dbReference type="OrthoDB" id="2113341at2759"/>
<comment type="cofactor">
    <cofactor evidence="9">
        <name>heme b</name>
        <dbReference type="ChEBI" id="CHEBI:60344"/>
    </cofactor>
    <text evidence="9">Binds 1 heme b (iron(II)-protoporphyrin IX) group per subunit.</text>
</comment>
<sequence length="393" mass="41969">MKFAESLTAVVATATVSSAFSPKKMQEIRNRAAATNNQTGPQLLGDLATLSAESLTPTGKAIRGILLKQDAGHDIGGQTAATSNGSSKDVCGIWKPIADDMAQAMAGPDRQCNDVARAAIRLGFHDAGAWSMGTASTGGGADGSIVLARECETREENNGLQDICSRMRAWFDKYKQHDISMADLIQMGANVGTVVCPLGPRVRSFVGRKDNNQPGPENLLPGPDQSAEQLITMFADKTISPQGLVALVGSHSAARQRFVERNRTGDTLDSTPGIWDTRFYDEVVDSKTAARVFKLQSDVSLSQDPRTKDVWSSYVGAQAQESFIKDYASEYVRLSLLGVNNINDLTECTQVLPPFIASLNSVPSAAFQGNQTSRRVEPVPGGGALRNNSCDGL</sequence>
<comment type="cofactor">
    <cofactor evidence="9 12">
        <name>Ca(2+)</name>
        <dbReference type="ChEBI" id="CHEBI:29108"/>
    </cofactor>
    <text evidence="9 12">Binds 2 calcium ions per subunit.</text>
</comment>
<dbReference type="GO" id="GO:0046872">
    <property type="term" value="F:metal ion binding"/>
    <property type="evidence" value="ECO:0007669"/>
    <property type="project" value="UniProtKB-UniRule"/>
</dbReference>
<dbReference type="AlphaFoldDB" id="A0A367LEE7"/>
<dbReference type="GO" id="GO:0020037">
    <property type="term" value="F:heme binding"/>
    <property type="evidence" value="ECO:0007669"/>
    <property type="project" value="UniProtKB-UniRule"/>
</dbReference>
<evidence type="ECO:0000256" key="3">
    <source>
        <dbReference type="ARBA" id="ARBA00022617"/>
    </source>
</evidence>
<comment type="similarity">
    <text evidence="1 12">Belongs to the peroxidase family. Ligninase subfamily.</text>
</comment>
<feature type="disulfide bond" evidence="11">
    <location>
        <begin position="112"/>
        <end position="196"/>
    </location>
</feature>
<dbReference type="Pfam" id="PF00141">
    <property type="entry name" value="peroxidase"/>
    <property type="match status" value="1"/>
</dbReference>
<dbReference type="InterPro" id="IPR019794">
    <property type="entry name" value="Peroxidases_AS"/>
</dbReference>
<feature type="region of interest" description="Disordered" evidence="13">
    <location>
        <begin position="369"/>
        <end position="393"/>
    </location>
</feature>
<evidence type="ECO:0000313" key="16">
    <source>
        <dbReference type="Proteomes" id="UP000253664"/>
    </source>
</evidence>
<dbReference type="InterPro" id="IPR002016">
    <property type="entry name" value="Haem_peroxidase"/>
</dbReference>
<name>A0A367LEE7_9HYPO</name>
<evidence type="ECO:0000256" key="5">
    <source>
        <dbReference type="ARBA" id="ARBA00023002"/>
    </source>
</evidence>
<feature type="binding site" evidence="9">
    <location>
        <position position="269"/>
    </location>
    <ligand>
        <name>Ca(2+)</name>
        <dbReference type="ChEBI" id="CHEBI:29108"/>
        <label>2</label>
    </ligand>
</feature>
<dbReference type="InterPro" id="IPR001621">
    <property type="entry name" value="Ligninase"/>
</dbReference>
<dbReference type="PROSITE" id="PS50873">
    <property type="entry name" value="PEROXIDASE_4"/>
    <property type="match status" value="1"/>
</dbReference>
<keyword evidence="5 12" id="KW-0560">Oxidoreductase</keyword>
<dbReference type="GO" id="GO:0042744">
    <property type="term" value="P:hydrogen peroxide catabolic process"/>
    <property type="evidence" value="ECO:0007669"/>
    <property type="project" value="TreeGrafter"/>
</dbReference>
<proteinExistence type="inferred from homology"/>
<dbReference type="EMBL" id="LKCN02000007">
    <property type="protein sequence ID" value="RCI12786.1"/>
    <property type="molecule type" value="Genomic_DNA"/>
</dbReference>
<keyword evidence="9 12" id="KW-0106">Calcium</keyword>
<evidence type="ECO:0000256" key="1">
    <source>
        <dbReference type="ARBA" id="ARBA00006089"/>
    </source>
</evidence>
<dbReference type="Gene3D" id="1.10.420.10">
    <property type="entry name" value="Peroxidase, domain 2"/>
    <property type="match status" value="1"/>
</dbReference>
<keyword evidence="7" id="KW-0325">Glycoprotein</keyword>
<dbReference type="PRINTS" id="PR00462">
    <property type="entry name" value="LIGNINASE"/>
</dbReference>
<dbReference type="PANTHER" id="PTHR31356">
    <property type="entry name" value="THYLAKOID LUMENAL 29 KDA PROTEIN, CHLOROPLASTIC-RELATED"/>
    <property type="match status" value="1"/>
</dbReference>
<gene>
    <name evidence="15" type="ORF">L249_0725</name>
</gene>
<dbReference type="GO" id="GO:0004601">
    <property type="term" value="F:peroxidase activity"/>
    <property type="evidence" value="ECO:0007669"/>
    <property type="project" value="UniProtKB-KW"/>
</dbReference>
<feature type="binding site" evidence="9">
    <location>
        <position position="142"/>
    </location>
    <ligand>
        <name>Ca(2+)</name>
        <dbReference type="ChEBI" id="CHEBI:29108"/>
        <label>1</label>
    </ligand>
</feature>
<keyword evidence="6 9" id="KW-0408">Iron</keyword>
<evidence type="ECO:0000259" key="14">
    <source>
        <dbReference type="PROSITE" id="PS50873"/>
    </source>
</evidence>
<dbReference type="GO" id="GO:0034599">
    <property type="term" value="P:cellular response to oxidative stress"/>
    <property type="evidence" value="ECO:0007669"/>
    <property type="project" value="InterPro"/>
</dbReference>
<evidence type="ECO:0000256" key="11">
    <source>
        <dbReference type="PIRSR" id="PIRSR601621-4"/>
    </source>
</evidence>
<dbReference type="InterPro" id="IPR010255">
    <property type="entry name" value="Haem_peroxidase_sf"/>
</dbReference>
<dbReference type="PANTHER" id="PTHR31356:SF66">
    <property type="entry name" value="CATALASE-PEROXIDASE"/>
    <property type="match status" value="1"/>
</dbReference>
<feature type="active site" description="Proton acceptor" evidence="8">
    <location>
        <position position="125"/>
    </location>
</feature>
<keyword evidence="3 9" id="KW-0349">Heme</keyword>
<keyword evidence="4 9" id="KW-0479">Metal-binding</keyword>
<evidence type="ECO:0000256" key="7">
    <source>
        <dbReference type="ARBA" id="ARBA00023180"/>
    </source>
</evidence>
<evidence type="ECO:0000256" key="13">
    <source>
        <dbReference type="SAM" id="MobiDB-lite"/>
    </source>
</evidence>
<evidence type="ECO:0000256" key="10">
    <source>
        <dbReference type="PIRSR" id="PIRSR601621-3"/>
    </source>
</evidence>
<dbReference type="FunFam" id="1.10.520.10:FF:000021">
    <property type="entry name" value="Peroxidase"/>
    <property type="match status" value="1"/>
</dbReference>
<feature type="binding site" description="axial binding residue" evidence="9">
    <location>
        <position position="251"/>
    </location>
    <ligand>
        <name>heme b</name>
        <dbReference type="ChEBI" id="CHEBI:60344"/>
    </ligand>
    <ligandPart>
        <name>Fe</name>
        <dbReference type="ChEBI" id="CHEBI:18248"/>
    </ligandPart>
</feature>
<feature type="domain" description="Plant heme peroxidase family profile" evidence="14">
    <location>
        <begin position="115"/>
        <end position="388"/>
    </location>
</feature>
<comment type="caution">
    <text evidence="15">The sequence shown here is derived from an EMBL/GenBank/DDBJ whole genome shotgun (WGS) entry which is preliminary data.</text>
</comment>
<dbReference type="InterPro" id="IPR044831">
    <property type="entry name" value="Ccp1-like"/>
</dbReference>
<evidence type="ECO:0000313" key="15">
    <source>
        <dbReference type="EMBL" id="RCI12786.1"/>
    </source>
</evidence>
<dbReference type="GO" id="GO:0000302">
    <property type="term" value="P:response to reactive oxygen species"/>
    <property type="evidence" value="ECO:0007669"/>
    <property type="project" value="TreeGrafter"/>
</dbReference>
<keyword evidence="2 12" id="KW-0575">Peroxidase</keyword>
<evidence type="ECO:0000256" key="2">
    <source>
        <dbReference type="ARBA" id="ARBA00022559"/>
    </source>
</evidence>
<keyword evidence="11" id="KW-1015">Disulfide bond</keyword>
<protein>
    <recommendedName>
        <fullName evidence="12">Peroxidase</fullName>
        <ecNumber evidence="12">1.11.1.-</ecNumber>
    </recommendedName>
</protein>
<feature type="binding site" evidence="9">
    <location>
        <position position="252"/>
    </location>
    <ligand>
        <name>Ca(2+)</name>
        <dbReference type="ChEBI" id="CHEBI:29108"/>
        <label>2</label>
    </ligand>
</feature>
<dbReference type="Gene3D" id="1.10.520.10">
    <property type="match status" value="1"/>
</dbReference>
<evidence type="ECO:0000256" key="9">
    <source>
        <dbReference type="PIRSR" id="PIRSR601621-2"/>
    </source>
</evidence>
<accession>A0A367LEE7</accession>
<dbReference type="PRINTS" id="PR00458">
    <property type="entry name" value="PEROXIDASE"/>
</dbReference>
<dbReference type="PROSITE" id="PS00436">
    <property type="entry name" value="PEROXIDASE_2"/>
    <property type="match status" value="1"/>
</dbReference>
<keyword evidence="16" id="KW-1185">Reference proteome</keyword>
<dbReference type="Proteomes" id="UP000253664">
    <property type="component" value="Unassembled WGS sequence"/>
</dbReference>